<evidence type="ECO:0000313" key="2">
    <source>
        <dbReference type="EMBL" id="KAJ8340356.1"/>
    </source>
</evidence>
<dbReference type="Proteomes" id="UP001152622">
    <property type="component" value="Chromosome 16"/>
</dbReference>
<feature type="compositionally biased region" description="Basic and acidic residues" evidence="1">
    <location>
        <begin position="45"/>
        <end position="65"/>
    </location>
</feature>
<feature type="region of interest" description="Disordered" evidence="1">
    <location>
        <begin position="1"/>
        <end position="31"/>
    </location>
</feature>
<accession>A0A9Q1EKA1</accession>
<keyword evidence="3" id="KW-1185">Reference proteome</keyword>
<comment type="caution">
    <text evidence="2">The sequence shown here is derived from an EMBL/GenBank/DDBJ whole genome shotgun (WGS) entry which is preliminary data.</text>
</comment>
<protein>
    <submittedName>
        <fullName evidence="2">Uncharacterized protein</fullName>
    </submittedName>
</protein>
<feature type="region of interest" description="Disordered" evidence="1">
    <location>
        <begin position="219"/>
        <end position="243"/>
    </location>
</feature>
<evidence type="ECO:0000256" key="1">
    <source>
        <dbReference type="SAM" id="MobiDB-lite"/>
    </source>
</evidence>
<feature type="region of interest" description="Disordered" evidence="1">
    <location>
        <begin position="156"/>
        <end position="178"/>
    </location>
</feature>
<feature type="region of interest" description="Disordered" evidence="1">
    <location>
        <begin position="45"/>
        <end position="72"/>
    </location>
</feature>
<proteinExistence type="predicted"/>
<organism evidence="2 3">
    <name type="scientific">Synaphobranchus kaupii</name>
    <name type="common">Kaup's arrowtooth eel</name>
    <dbReference type="NCBI Taxonomy" id="118154"/>
    <lineage>
        <taxon>Eukaryota</taxon>
        <taxon>Metazoa</taxon>
        <taxon>Chordata</taxon>
        <taxon>Craniata</taxon>
        <taxon>Vertebrata</taxon>
        <taxon>Euteleostomi</taxon>
        <taxon>Actinopterygii</taxon>
        <taxon>Neopterygii</taxon>
        <taxon>Teleostei</taxon>
        <taxon>Anguilliformes</taxon>
        <taxon>Synaphobranchidae</taxon>
        <taxon>Synaphobranchus</taxon>
    </lineage>
</organism>
<name>A0A9Q1EKA1_SYNKA</name>
<dbReference type="AlphaFoldDB" id="A0A9Q1EKA1"/>
<gene>
    <name evidence="2" type="ORF">SKAU_G00349890</name>
</gene>
<feature type="compositionally biased region" description="Basic and acidic residues" evidence="1">
    <location>
        <begin position="220"/>
        <end position="235"/>
    </location>
</feature>
<evidence type="ECO:0000313" key="3">
    <source>
        <dbReference type="Proteomes" id="UP001152622"/>
    </source>
</evidence>
<reference evidence="2" key="1">
    <citation type="journal article" date="2023" name="Science">
        <title>Genome structures resolve the early diversification of teleost fishes.</title>
        <authorList>
            <person name="Parey E."/>
            <person name="Louis A."/>
            <person name="Montfort J."/>
            <person name="Bouchez O."/>
            <person name="Roques C."/>
            <person name="Iampietro C."/>
            <person name="Lluch J."/>
            <person name="Castinel A."/>
            <person name="Donnadieu C."/>
            <person name="Desvignes T."/>
            <person name="Floi Bucao C."/>
            <person name="Jouanno E."/>
            <person name="Wen M."/>
            <person name="Mejri S."/>
            <person name="Dirks R."/>
            <person name="Jansen H."/>
            <person name="Henkel C."/>
            <person name="Chen W.J."/>
            <person name="Zahm M."/>
            <person name="Cabau C."/>
            <person name="Klopp C."/>
            <person name="Thompson A.W."/>
            <person name="Robinson-Rechavi M."/>
            <person name="Braasch I."/>
            <person name="Lecointre G."/>
            <person name="Bobe J."/>
            <person name="Postlethwait J.H."/>
            <person name="Berthelot C."/>
            <person name="Roest Crollius H."/>
            <person name="Guiguen Y."/>
        </authorList>
    </citation>
    <scope>NUCLEOTIDE SEQUENCE</scope>
    <source>
        <strain evidence="2">WJC10195</strain>
    </source>
</reference>
<dbReference type="EMBL" id="JAINUF010000016">
    <property type="protein sequence ID" value="KAJ8340356.1"/>
    <property type="molecule type" value="Genomic_DNA"/>
</dbReference>
<sequence length="243" mass="26421">MASPSGWRAPLPERSTRRPSRHGFLSESARSAKVLSGRRCRDAFATDSDCDRKGRDHGSGGETARHQSAPLSEEFLISVSTPLGELQDAKAETLHRLSSQNESGQEINHSTRRWITSDSGVRALSRSRRWKGEKYGINLGRSRGPALGCLEEILRGTGPGRRAPSTLPLGTGSRSVGQHPSLSRQDLIYLEPLCQTPSSTRMQNGQQINPCKDAALSRTSRAELSLHADAAHSSEHTTLPSHA</sequence>